<evidence type="ECO:0000256" key="1">
    <source>
        <dbReference type="SAM" id="Phobius"/>
    </source>
</evidence>
<name>A0A4R7C5G4_9HYPH</name>
<keyword evidence="1" id="KW-0812">Transmembrane</keyword>
<evidence type="ECO:0008006" key="4">
    <source>
        <dbReference type="Google" id="ProtNLM"/>
    </source>
</evidence>
<dbReference type="Proteomes" id="UP000295122">
    <property type="component" value="Unassembled WGS sequence"/>
</dbReference>
<dbReference type="AlphaFoldDB" id="A0A4R7C5G4"/>
<gene>
    <name evidence="2" type="ORF">EV668_0386</name>
</gene>
<sequence>MSVLPMSRFLRLALLGDAAASGATGILLAAGANFLEPLLGLPSALLRPLGLVLLPFAAFAAWLGMRESAQAAQVRSVVVVNALWVAGSAALLLWPGLHPTLLGQVFVAAQALAVAGFAVLQGLGLRGESPRPRTSLG</sequence>
<protein>
    <recommendedName>
        <fullName evidence="4">SPW repeat-containing protein</fullName>
    </recommendedName>
</protein>
<evidence type="ECO:0000313" key="2">
    <source>
        <dbReference type="EMBL" id="TDR93132.1"/>
    </source>
</evidence>
<keyword evidence="1" id="KW-0472">Membrane</keyword>
<feature type="transmembrane region" description="Helical" evidence="1">
    <location>
        <begin position="44"/>
        <end position="65"/>
    </location>
</feature>
<comment type="caution">
    <text evidence="2">The sequence shown here is derived from an EMBL/GenBank/DDBJ whole genome shotgun (WGS) entry which is preliminary data.</text>
</comment>
<dbReference type="EMBL" id="SNZR01000011">
    <property type="protein sequence ID" value="TDR93132.1"/>
    <property type="molecule type" value="Genomic_DNA"/>
</dbReference>
<feature type="transmembrane region" description="Helical" evidence="1">
    <location>
        <begin position="101"/>
        <end position="123"/>
    </location>
</feature>
<accession>A0A4R7C5G4</accession>
<feature type="transmembrane region" description="Helical" evidence="1">
    <location>
        <begin position="12"/>
        <end position="32"/>
    </location>
</feature>
<reference evidence="2 3" key="1">
    <citation type="submission" date="2019-03" db="EMBL/GenBank/DDBJ databases">
        <title>Genomic Encyclopedia of Type Strains, Phase IV (KMG-IV): sequencing the most valuable type-strain genomes for metagenomic binning, comparative biology and taxonomic classification.</title>
        <authorList>
            <person name="Goeker M."/>
        </authorList>
    </citation>
    <scope>NUCLEOTIDE SEQUENCE [LARGE SCALE GENOMIC DNA]</scope>
    <source>
        <strain evidence="2 3">DSM 25903</strain>
    </source>
</reference>
<organism evidence="2 3">
    <name type="scientific">Enterovirga rhinocerotis</name>
    <dbReference type="NCBI Taxonomy" id="1339210"/>
    <lineage>
        <taxon>Bacteria</taxon>
        <taxon>Pseudomonadati</taxon>
        <taxon>Pseudomonadota</taxon>
        <taxon>Alphaproteobacteria</taxon>
        <taxon>Hyphomicrobiales</taxon>
        <taxon>Methylobacteriaceae</taxon>
        <taxon>Enterovirga</taxon>
    </lineage>
</organism>
<feature type="transmembrane region" description="Helical" evidence="1">
    <location>
        <begin position="77"/>
        <end position="95"/>
    </location>
</feature>
<keyword evidence="1" id="KW-1133">Transmembrane helix</keyword>
<dbReference type="RefSeq" id="WP_133768158.1">
    <property type="nucleotide sequence ID" value="NZ_SNZR01000011.1"/>
</dbReference>
<proteinExistence type="predicted"/>
<evidence type="ECO:0000313" key="3">
    <source>
        <dbReference type="Proteomes" id="UP000295122"/>
    </source>
</evidence>
<keyword evidence="3" id="KW-1185">Reference proteome</keyword>